<name>A0ABD4TTT9_9CORY</name>
<keyword evidence="9" id="KW-0902">Two-component regulatory system</keyword>
<comment type="subcellular location">
    <subcellularLocation>
        <location evidence="2">Cell membrane</location>
    </subcellularLocation>
</comment>
<dbReference type="PANTHER" id="PTHR42878:SF7">
    <property type="entry name" value="SENSOR HISTIDINE KINASE GLRK"/>
    <property type="match status" value="1"/>
</dbReference>
<evidence type="ECO:0000256" key="7">
    <source>
        <dbReference type="ARBA" id="ARBA00022777"/>
    </source>
</evidence>
<evidence type="ECO:0000256" key="5">
    <source>
        <dbReference type="ARBA" id="ARBA00022679"/>
    </source>
</evidence>
<comment type="caution">
    <text evidence="12">The sequence shown here is derived from an EMBL/GenBank/DDBJ whole genome shotgun (WGS) entry which is preliminary data.</text>
</comment>
<dbReference type="PRINTS" id="PR00344">
    <property type="entry name" value="BCTRLSENSOR"/>
</dbReference>
<dbReference type="EMBL" id="JAGPYW010000022">
    <property type="protein sequence ID" value="MCQ4615188.1"/>
    <property type="molecule type" value="Genomic_DNA"/>
</dbReference>
<evidence type="ECO:0000259" key="11">
    <source>
        <dbReference type="PROSITE" id="PS50109"/>
    </source>
</evidence>
<dbReference type="InterPro" id="IPR003661">
    <property type="entry name" value="HisK_dim/P_dom"/>
</dbReference>
<dbReference type="SUPFAM" id="SSF47384">
    <property type="entry name" value="Homodimeric domain of signal transducing histidine kinase"/>
    <property type="match status" value="1"/>
</dbReference>
<keyword evidence="7 12" id="KW-0418">Kinase</keyword>
<evidence type="ECO:0000256" key="3">
    <source>
        <dbReference type="ARBA" id="ARBA00012438"/>
    </source>
</evidence>
<evidence type="ECO:0000313" key="12">
    <source>
        <dbReference type="EMBL" id="MCQ4615188.1"/>
    </source>
</evidence>
<dbReference type="AlphaFoldDB" id="A0ABD4TTT9"/>
<dbReference type="CDD" id="cd00075">
    <property type="entry name" value="HATPase"/>
    <property type="match status" value="1"/>
</dbReference>
<evidence type="ECO:0000256" key="8">
    <source>
        <dbReference type="ARBA" id="ARBA00022840"/>
    </source>
</evidence>
<keyword evidence="8" id="KW-0067">ATP-binding</keyword>
<dbReference type="Proteomes" id="UP001205080">
    <property type="component" value="Unassembled WGS sequence"/>
</dbReference>
<dbReference type="SMART" id="SM00388">
    <property type="entry name" value="HisKA"/>
    <property type="match status" value="1"/>
</dbReference>
<dbReference type="CDD" id="cd00082">
    <property type="entry name" value="HisKA"/>
    <property type="match status" value="1"/>
</dbReference>
<dbReference type="GO" id="GO:0000160">
    <property type="term" value="P:phosphorelay signal transduction system"/>
    <property type="evidence" value="ECO:0007669"/>
    <property type="project" value="UniProtKB-KW"/>
</dbReference>
<protein>
    <recommendedName>
        <fullName evidence="10">Sensor-like histidine kinase SenX3</fullName>
        <ecNumber evidence="3">2.7.13.3</ecNumber>
    </recommendedName>
</protein>
<gene>
    <name evidence="12" type="ORF">KBX22_10710</name>
</gene>
<dbReference type="PANTHER" id="PTHR42878">
    <property type="entry name" value="TWO-COMPONENT HISTIDINE KINASE"/>
    <property type="match status" value="1"/>
</dbReference>
<dbReference type="InterPro" id="IPR004358">
    <property type="entry name" value="Sig_transdc_His_kin-like_C"/>
</dbReference>
<dbReference type="SUPFAM" id="SSF55874">
    <property type="entry name" value="ATPase domain of HSP90 chaperone/DNA topoisomerase II/histidine kinase"/>
    <property type="match status" value="1"/>
</dbReference>
<feature type="domain" description="Histidine kinase" evidence="11">
    <location>
        <begin position="32"/>
        <end position="247"/>
    </location>
</feature>
<dbReference type="InterPro" id="IPR036097">
    <property type="entry name" value="HisK_dim/P_sf"/>
</dbReference>
<dbReference type="GO" id="GO:0004673">
    <property type="term" value="F:protein histidine kinase activity"/>
    <property type="evidence" value="ECO:0007669"/>
    <property type="project" value="UniProtKB-EC"/>
</dbReference>
<dbReference type="GO" id="GO:0005524">
    <property type="term" value="F:ATP binding"/>
    <property type="evidence" value="ECO:0007669"/>
    <property type="project" value="UniProtKB-KW"/>
</dbReference>
<evidence type="ECO:0000256" key="10">
    <source>
        <dbReference type="ARBA" id="ARBA00039401"/>
    </source>
</evidence>
<dbReference type="Gene3D" id="3.30.565.10">
    <property type="entry name" value="Histidine kinase-like ATPase, C-terminal domain"/>
    <property type="match status" value="1"/>
</dbReference>
<evidence type="ECO:0000256" key="6">
    <source>
        <dbReference type="ARBA" id="ARBA00022741"/>
    </source>
</evidence>
<proteinExistence type="predicted"/>
<evidence type="ECO:0000313" key="13">
    <source>
        <dbReference type="Proteomes" id="UP001205080"/>
    </source>
</evidence>
<dbReference type="InterPro" id="IPR005467">
    <property type="entry name" value="His_kinase_dom"/>
</dbReference>
<dbReference type="Pfam" id="PF02518">
    <property type="entry name" value="HATPase_c"/>
    <property type="match status" value="1"/>
</dbReference>
<sequence length="255" mass="27625">MSRMKPMIGSAIEAVVGRRKVRRRQDITDEQVLAHEIRTPLSLIQGAAELLADEEDEGKRRRLVGTIQTNSARAIQIAESLLLQAKLHNGTYNLQKQAVDVRALLRETAQEMRAISQVPIVVDDPGDPLTVEADPQLLRHALWNVLNNAARYAGGDHDIVVHSEASATKVIITVADFGPGMSTKQRKQLFVPFSQFNTRGGNQRVPTGAGLGMVIMADIVGRHGGEVLVDSSADHGTSVLMTLPKGTMAGGEDDK</sequence>
<evidence type="ECO:0000256" key="2">
    <source>
        <dbReference type="ARBA" id="ARBA00004236"/>
    </source>
</evidence>
<dbReference type="GO" id="GO:0005886">
    <property type="term" value="C:plasma membrane"/>
    <property type="evidence" value="ECO:0007669"/>
    <property type="project" value="UniProtKB-SubCell"/>
</dbReference>
<evidence type="ECO:0000256" key="4">
    <source>
        <dbReference type="ARBA" id="ARBA00022553"/>
    </source>
</evidence>
<dbReference type="EC" id="2.7.13.3" evidence="3"/>
<keyword evidence="4" id="KW-0597">Phosphoprotein</keyword>
<reference evidence="12 13" key="1">
    <citation type="submission" date="2021-04" db="EMBL/GenBank/DDBJ databases">
        <title>Corynebacterium genitalium sp. nov. and Corynebacterium genitalium sp. nov., two new species of the genus Corynebacterium.</title>
        <authorList>
            <person name="Jaen-Luchoro D."/>
            <person name="Pinyeiro-Iglesias B."/>
            <person name="Al-Shaer S."/>
            <person name="Karlsson R."/>
            <person name="Gonzales-Siles L."/>
            <person name="Cardew S."/>
            <person name="Jensie-Markopolous S."/>
            <person name="Ohlen M."/>
            <person name="Inganas E."/>
            <person name="Moore E.R.B."/>
        </authorList>
    </citation>
    <scope>NUCLEOTIDE SEQUENCE [LARGE SCALE GENOMIC DNA]</scope>
    <source>
        <strain evidence="12 13">CCUG 55013</strain>
    </source>
</reference>
<dbReference type="PROSITE" id="PS50109">
    <property type="entry name" value="HIS_KIN"/>
    <property type="match status" value="1"/>
</dbReference>
<organism evidence="12 13">
    <name type="scientific">Corynebacterium pseudogenitalium</name>
    <dbReference type="NCBI Taxonomy" id="38303"/>
    <lineage>
        <taxon>Bacteria</taxon>
        <taxon>Bacillati</taxon>
        <taxon>Actinomycetota</taxon>
        <taxon>Actinomycetes</taxon>
        <taxon>Mycobacteriales</taxon>
        <taxon>Corynebacteriaceae</taxon>
        <taxon>Corynebacterium</taxon>
    </lineage>
</organism>
<accession>A0ABD4TTT9</accession>
<comment type="catalytic activity">
    <reaction evidence="1">
        <text>ATP + protein L-histidine = ADP + protein N-phospho-L-histidine.</text>
        <dbReference type="EC" id="2.7.13.3"/>
    </reaction>
</comment>
<keyword evidence="6" id="KW-0547">Nucleotide-binding</keyword>
<keyword evidence="5" id="KW-0808">Transferase</keyword>
<evidence type="ECO:0000256" key="1">
    <source>
        <dbReference type="ARBA" id="ARBA00000085"/>
    </source>
</evidence>
<evidence type="ECO:0000256" key="9">
    <source>
        <dbReference type="ARBA" id="ARBA00023012"/>
    </source>
</evidence>
<dbReference type="InterPro" id="IPR036890">
    <property type="entry name" value="HATPase_C_sf"/>
</dbReference>
<dbReference type="SMART" id="SM00387">
    <property type="entry name" value="HATPase_c"/>
    <property type="match status" value="1"/>
</dbReference>
<dbReference type="Gene3D" id="1.10.287.130">
    <property type="match status" value="1"/>
</dbReference>
<dbReference type="InterPro" id="IPR050351">
    <property type="entry name" value="BphY/WalK/GraS-like"/>
</dbReference>
<dbReference type="InterPro" id="IPR003594">
    <property type="entry name" value="HATPase_dom"/>
</dbReference>
<dbReference type="Pfam" id="PF00512">
    <property type="entry name" value="HisKA"/>
    <property type="match status" value="1"/>
</dbReference>